<feature type="transmembrane region" description="Helical" evidence="9">
    <location>
        <begin position="323"/>
        <end position="344"/>
    </location>
</feature>
<dbReference type="InterPro" id="IPR036938">
    <property type="entry name" value="PAP2/HPO_sf"/>
</dbReference>
<evidence type="ECO:0000256" key="2">
    <source>
        <dbReference type="ARBA" id="ARBA00022692"/>
    </source>
</evidence>
<evidence type="ECO:0000256" key="6">
    <source>
        <dbReference type="ARBA" id="ARBA00023136"/>
    </source>
</evidence>
<feature type="transmembrane region" description="Helical" evidence="9">
    <location>
        <begin position="417"/>
        <end position="438"/>
    </location>
</feature>
<dbReference type="PANTHER" id="PTHR14969">
    <property type="entry name" value="SPHINGOSINE-1-PHOSPHATE PHOSPHOHYDROLASE"/>
    <property type="match status" value="1"/>
</dbReference>
<dbReference type="GO" id="GO:0006670">
    <property type="term" value="P:sphingosine metabolic process"/>
    <property type="evidence" value="ECO:0007669"/>
    <property type="project" value="TreeGrafter"/>
</dbReference>
<evidence type="ECO:0000256" key="5">
    <source>
        <dbReference type="ARBA" id="ARBA00022989"/>
    </source>
</evidence>
<dbReference type="PANTHER" id="PTHR14969:SF28">
    <property type="entry name" value="DIHYDROSPHINGOSINE 1-PHOSPHATE PHOSPHATASE LCB3-RELATED"/>
    <property type="match status" value="1"/>
</dbReference>
<comment type="subcellular location">
    <subcellularLocation>
        <location evidence="1">Endoplasmic reticulum membrane</location>
        <topology evidence="1">Multi-pass membrane protein</topology>
    </subcellularLocation>
</comment>
<dbReference type="GO" id="GO:0042392">
    <property type="term" value="F:sphingosine-1-phosphate phosphatase activity"/>
    <property type="evidence" value="ECO:0007669"/>
    <property type="project" value="TreeGrafter"/>
</dbReference>
<keyword evidence="5 9" id="KW-1133">Transmembrane helix</keyword>
<dbReference type="STRING" id="282301.A0A267GCA3"/>
<dbReference type="GO" id="GO:0005789">
    <property type="term" value="C:endoplasmic reticulum membrane"/>
    <property type="evidence" value="ECO:0007669"/>
    <property type="project" value="UniProtKB-SubCell"/>
</dbReference>
<protein>
    <recommendedName>
        <fullName evidence="10">Phosphatidic acid phosphatase type 2/haloperoxidase domain-containing protein</fullName>
    </recommendedName>
</protein>
<dbReference type="Proteomes" id="UP000215902">
    <property type="component" value="Unassembled WGS sequence"/>
</dbReference>
<evidence type="ECO:0000256" key="8">
    <source>
        <dbReference type="SAM" id="MobiDB-lite"/>
    </source>
</evidence>
<dbReference type="SUPFAM" id="SSF48317">
    <property type="entry name" value="Acid phosphatase/Vanadium-dependent haloperoxidase"/>
    <property type="match status" value="1"/>
</dbReference>
<feature type="transmembrane region" description="Helical" evidence="9">
    <location>
        <begin position="259"/>
        <end position="280"/>
    </location>
</feature>
<comment type="caution">
    <text evidence="11">The sequence shown here is derived from an EMBL/GenBank/DDBJ whole genome shotgun (WGS) entry which is preliminary data.</text>
</comment>
<dbReference type="InterPro" id="IPR000326">
    <property type="entry name" value="PAP2/HPO"/>
</dbReference>
<dbReference type="AlphaFoldDB" id="A0A267GCA3"/>
<keyword evidence="3" id="KW-0378">Hydrolase</keyword>
<feature type="domain" description="Phosphatidic acid phosphatase type 2/haloperoxidase" evidence="10">
    <location>
        <begin position="162"/>
        <end position="277"/>
    </location>
</feature>
<feature type="region of interest" description="Disordered" evidence="8">
    <location>
        <begin position="34"/>
        <end position="101"/>
    </location>
</feature>
<evidence type="ECO:0000313" key="11">
    <source>
        <dbReference type="EMBL" id="PAA83675.1"/>
    </source>
</evidence>
<sequence length="472" mass="53949">YRVKSLISQLNDPNLVARFQSLCGLDIGFKDSGLNSMDEEDEDNEPDKMELSNCSDNDSGTEQDVRIQPSVTAGKPLQQQHQQGRPQHLRHRRQRSDDQWKQSVKSRVQHSLMDYSMKNNVDYKVKNLFLYHLFSFGAMLGNEEFNCTFFPYWFWNVDGYVCRRVVIAWGFSMWFGQAIKDLIRSPRPASPPVAKLEKRYELEYGFPSTHATIAVTIPFSLFFLTHNRYLFSTELGFILCVFWSLLVCLSRIYLGMHSVLDVLSGALFGMVFLAFIYPFLDAMDNFQLTHPYSPFLITTGLLLLSYAYPRLDQWNSARGDSTMTLAVMCGVSVASWLAYAQGFYDRPLEPPPYAVKFPDIEFIGSTAMRMALGGTVLIATRSAMKSITYHCLCFLYKLEPGNAKNLQLLKVELPYKFVTYSVVAFNVVYTCPILFRLIGIERLIAFTDLNPVCTSRDVEASLMLLISIQVTY</sequence>
<dbReference type="OrthoDB" id="301434at2759"/>
<evidence type="ECO:0000259" key="10">
    <source>
        <dbReference type="SMART" id="SM00014"/>
    </source>
</evidence>
<evidence type="ECO:0000256" key="1">
    <source>
        <dbReference type="ARBA" id="ARBA00004477"/>
    </source>
</evidence>
<feature type="compositionally biased region" description="Low complexity" evidence="8">
    <location>
        <begin position="76"/>
        <end position="86"/>
    </location>
</feature>
<evidence type="ECO:0000256" key="7">
    <source>
        <dbReference type="ARBA" id="ARBA00038324"/>
    </source>
</evidence>
<gene>
    <name evidence="11" type="ORF">BOX15_Mlig002465g2</name>
</gene>
<evidence type="ECO:0000256" key="3">
    <source>
        <dbReference type="ARBA" id="ARBA00022801"/>
    </source>
</evidence>
<dbReference type="Pfam" id="PF01569">
    <property type="entry name" value="PAP2"/>
    <property type="match status" value="1"/>
</dbReference>
<feature type="transmembrane region" description="Helical" evidence="9">
    <location>
        <begin position="292"/>
        <end position="311"/>
    </location>
</feature>
<keyword evidence="2 9" id="KW-0812">Transmembrane</keyword>
<keyword evidence="4" id="KW-0256">Endoplasmic reticulum</keyword>
<feature type="non-terminal residue" evidence="11">
    <location>
        <position position="1"/>
    </location>
</feature>
<comment type="similarity">
    <text evidence="7">Belongs to the type 2 lipid phosphate phosphatase family.</text>
</comment>
<evidence type="ECO:0000256" key="9">
    <source>
        <dbReference type="SAM" id="Phobius"/>
    </source>
</evidence>
<dbReference type="SMART" id="SM00014">
    <property type="entry name" value="acidPPc"/>
    <property type="match status" value="1"/>
</dbReference>
<feature type="compositionally biased region" description="Polar residues" evidence="8">
    <location>
        <begin position="52"/>
        <end position="62"/>
    </location>
</feature>
<accession>A0A267GCA3</accession>
<organism evidence="11 12">
    <name type="scientific">Macrostomum lignano</name>
    <dbReference type="NCBI Taxonomy" id="282301"/>
    <lineage>
        <taxon>Eukaryota</taxon>
        <taxon>Metazoa</taxon>
        <taxon>Spiralia</taxon>
        <taxon>Lophotrochozoa</taxon>
        <taxon>Platyhelminthes</taxon>
        <taxon>Rhabditophora</taxon>
        <taxon>Macrostomorpha</taxon>
        <taxon>Macrostomida</taxon>
        <taxon>Macrostomidae</taxon>
        <taxon>Macrostomum</taxon>
    </lineage>
</organism>
<reference evidence="11 12" key="1">
    <citation type="submission" date="2017-06" db="EMBL/GenBank/DDBJ databases">
        <title>A platform for efficient transgenesis in Macrostomum lignano, a flatworm model organism for stem cell research.</title>
        <authorList>
            <person name="Berezikov E."/>
        </authorList>
    </citation>
    <scope>NUCLEOTIDE SEQUENCE [LARGE SCALE GENOMIC DNA]</scope>
    <source>
        <strain evidence="11">DV1</strain>
        <tissue evidence="11">Whole organism</tissue>
    </source>
</reference>
<proteinExistence type="inferred from homology"/>
<evidence type="ECO:0000256" key="4">
    <source>
        <dbReference type="ARBA" id="ARBA00022824"/>
    </source>
</evidence>
<keyword evidence="12" id="KW-1185">Reference proteome</keyword>
<dbReference type="Gene3D" id="1.20.144.10">
    <property type="entry name" value="Phosphatidic acid phosphatase type 2/haloperoxidase"/>
    <property type="match status" value="1"/>
</dbReference>
<dbReference type="CDD" id="cd03388">
    <property type="entry name" value="PAP2_SPPase1"/>
    <property type="match status" value="1"/>
</dbReference>
<evidence type="ECO:0000313" key="12">
    <source>
        <dbReference type="Proteomes" id="UP000215902"/>
    </source>
</evidence>
<keyword evidence="6 9" id="KW-0472">Membrane</keyword>
<name>A0A267GCA3_9PLAT</name>
<dbReference type="EMBL" id="NIVC01000412">
    <property type="protein sequence ID" value="PAA83675.1"/>
    <property type="molecule type" value="Genomic_DNA"/>
</dbReference>
<feature type="transmembrane region" description="Helical" evidence="9">
    <location>
        <begin position="235"/>
        <end position="254"/>
    </location>
</feature>